<proteinExistence type="predicted"/>
<evidence type="ECO:0000313" key="2">
    <source>
        <dbReference type="EMBL" id="JAD44073.1"/>
    </source>
</evidence>
<name>A0A0A9A298_ARUDO</name>
<sequence>MLLGFFCNNPVSSLCITNDMRYLLDLISTTNIGGIMKQILLPTTTNIGGILSFLRWWYWRGPHRRSMIYTIVSNVTKYLFQMIFILKTLFLEFAASWNILLVQKDHINNTHIVRTQQY</sequence>
<feature type="transmembrane region" description="Helical" evidence="1">
    <location>
        <begin position="78"/>
        <end position="100"/>
    </location>
</feature>
<protein>
    <submittedName>
        <fullName evidence="2">Uncharacterized protein</fullName>
    </submittedName>
</protein>
<accession>A0A0A9A298</accession>
<feature type="transmembrane region" description="Helical" evidence="1">
    <location>
        <begin position="39"/>
        <end position="58"/>
    </location>
</feature>
<dbReference type="AlphaFoldDB" id="A0A0A9A298"/>
<keyword evidence="1" id="KW-1133">Transmembrane helix</keyword>
<dbReference type="EMBL" id="GBRH01253822">
    <property type="protein sequence ID" value="JAD44073.1"/>
    <property type="molecule type" value="Transcribed_RNA"/>
</dbReference>
<organism evidence="2">
    <name type="scientific">Arundo donax</name>
    <name type="common">Giant reed</name>
    <name type="synonym">Donax arundinaceus</name>
    <dbReference type="NCBI Taxonomy" id="35708"/>
    <lineage>
        <taxon>Eukaryota</taxon>
        <taxon>Viridiplantae</taxon>
        <taxon>Streptophyta</taxon>
        <taxon>Embryophyta</taxon>
        <taxon>Tracheophyta</taxon>
        <taxon>Spermatophyta</taxon>
        <taxon>Magnoliopsida</taxon>
        <taxon>Liliopsida</taxon>
        <taxon>Poales</taxon>
        <taxon>Poaceae</taxon>
        <taxon>PACMAD clade</taxon>
        <taxon>Arundinoideae</taxon>
        <taxon>Arundineae</taxon>
        <taxon>Arundo</taxon>
    </lineage>
</organism>
<reference evidence="2" key="1">
    <citation type="submission" date="2014-09" db="EMBL/GenBank/DDBJ databases">
        <authorList>
            <person name="Magalhaes I.L.F."/>
            <person name="Oliveira U."/>
            <person name="Santos F.R."/>
            <person name="Vidigal T.H.D.A."/>
            <person name="Brescovit A.D."/>
            <person name="Santos A.J."/>
        </authorList>
    </citation>
    <scope>NUCLEOTIDE SEQUENCE</scope>
    <source>
        <tissue evidence="2">Shoot tissue taken approximately 20 cm above the soil surface</tissue>
    </source>
</reference>
<keyword evidence="1" id="KW-0472">Membrane</keyword>
<evidence type="ECO:0000256" key="1">
    <source>
        <dbReference type="SAM" id="Phobius"/>
    </source>
</evidence>
<reference evidence="2" key="2">
    <citation type="journal article" date="2015" name="Data Brief">
        <title>Shoot transcriptome of the giant reed, Arundo donax.</title>
        <authorList>
            <person name="Barrero R.A."/>
            <person name="Guerrero F.D."/>
            <person name="Moolhuijzen P."/>
            <person name="Goolsby J.A."/>
            <person name="Tidwell J."/>
            <person name="Bellgard S.E."/>
            <person name="Bellgard M.I."/>
        </authorList>
    </citation>
    <scope>NUCLEOTIDE SEQUENCE</scope>
    <source>
        <tissue evidence="2">Shoot tissue taken approximately 20 cm above the soil surface</tissue>
    </source>
</reference>
<keyword evidence="1" id="KW-0812">Transmembrane</keyword>